<comment type="caution">
    <text evidence="1">The sequence shown here is derived from an EMBL/GenBank/DDBJ whole genome shotgun (WGS) entry which is preliminary data.</text>
</comment>
<sequence>MPISSGRHFISLDQMEDSSNLAPQRASTSPGSLRKRNALTLNEAGQAVGNKSIKFSTYIGEIAREHIPIYIPTYKGNEYELLLIAKDQVLIGTNIAWKNKKCELRKVYDKYPTDDARKRNCQATTIQEDWEHFADLSSYPQVVAMRAGNKRSEDPETARTYYFLAVHTCSDGSFLTPFLEPKVAKIKSNVEKNLEFKHYDVNDDSVG</sequence>
<evidence type="ECO:0000313" key="2">
    <source>
        <dbReference type="Proteomes" id="UP000541444"/>
    </source>
</evidence>
<reference evidence="1 2" key="1">
    <citation type="journal article" date="2020" name="IScience">
        <title>Genome Sequencing of the Endangered Kingdonia uniflora (Circaeasteraceae, Ranunculales) Reveals Potential Mechanisms of Evolutionary Specialization.</title>
        <authorList>
            <person name="Sun Y."/>
            <person name="Deng T."/>
            <person name="Zhang A."/>
            <person name="Moore M.J."/>
            <person name="Landis J.B."/>
            <person name="Lin N."/>
            <person name="Zhang H."/>
            <person name="Zhang X."/>
            <person name="Huang J."/>
            <person name="Zhang X."/>
            <person name="Sun H."/>
            <person name="Wang H."/>
        </authorList>
    </citation>
    <scope>NUCLEOTIDE SEQUENCE [LARGE SCALE GENOMIC DNA]</scope>
    <source>
        <strain evidence="1">TB1705</strain>
        <tissue evidence="1">Leaf</tissue>
    </source>
</reference>
<dbReference type="Proteomes" id="UP000541444">
    <property type="component" value="Unassembled WGS sequence"/>
</dbReference>
<dbReference type="OrthoDB" id="10609217at2759"/>
<accession>A0A7J7MJG6</accession>
<protein>
    <submittedName>
        <fullName evidence="1">Uncharacterized protein</fullName>
    </submittedName>
</protein>
<organism evidence="1 2">
    <name type="scientific">Kingdonia uniflora</name>
    <dbReference type="NCBI Taxonomy" id="39325"/>
    <lineage>
        <taxon>Eukaryota</taxon>
        <taxon>Viridiplantae</taxon>
        <taxon>Streptophyta</taxon>
        <taxon>Embryophyta</taxon>
        <taxon>Tracheophyta</taxon>
        <taxon>Spermatophyta</taxon>
        <taxon>Magnoliopsida</taxon>
        <taxon>Ranunculales</taxon>
        <taxon>Circaeasteraceae</taxon>
        <taxon>Kingdonia</taxon>
    </lineage>
</organism>
<evidence type="ECO:0000313" key="1">
    <source>
        <dbReference type="EMBL" id="KAF6154868.1"/>
    </source>
</evidence>
<dbReference type="AlphaFoldDB" id="A0A7J7MJG6"/>
<dbReference type="EMBL" id="JACGCM010001448">
    <property type="protein sequence ID" value="KAF6154868.1"/>
    <property type="molecule type" value="Genomic_DNA"/>
</dbReference>
<keyword evidence="2" id="KW-1185">Reference proteome</keyword>
<proteinExistence type="predicted"/>
<gene>
    <name evidence="1" type="ORF">GIB67_018305</name>
</gene>
<name>A0A7J7MJG6_9MAGN</name>